<accession>A0AAN9YKV9</accession>
<evidence type="ECO:0000313" key="2">
    <source>
        <dbReference type="EMBL" id="KAK7746509.1"/>
    </source>
</evidence>
<feature type="compositionally biased region" description="Polar residues" evidence="1">
    <location>
        <begin position="20"/>
        <end position="55"/>
    </location>
</feature>
<evidence type="ECO:0000256" key="1">
    <source>
        <dbReference type="SAM" id="MobiDB-lite"/>
    </source>
</evidence>
<dbReference type="Proteomes" id="UP001320245">
    <property type="component" value="Unassembled WGS sequence"/>
</dbReference>
<organism evidence="2 3">
    <name type="scientific">Cytospora paraplurivora</name>
    <dbReference type="NCBI Taxonomy" id="2898453"/>
    <lineage>
        <taxon>Eukaryota</taxon>
        <taxon>Fungi</taxon>
        <taxon>Dikarya</taxon>
        <taxon>Ascomycota</taxon>
        <taxon>Pezizomycotina</taxon>
        <taxon>Sordariomycetes</taxon>
        <taxon>Sordariomycetidae</taxon>
        <taxon>Diaporthales</taxon>
        <taxon>Cytosporaceae</taxon>
        <taxon>Cytospora</taxon>
    </lineage>
</organism>
<protein>
    <submittedName>
        <fullName evidence="2">Uncharacterized protein</fullName>
    </submittedName>
</protein>
<comment type="caution">
    <text evidence="2">The sequence shown here is derived from an EMBL/GenBank/DDBJ whole genome shotgun (WGS) entry which is preliminary data.</text>
</comment>
<feature type="region of interest" description="Disordered" evidence="1">
    <location>
        <begin position="1"/>
        <end position="232"/>
    </location>
</feature>
<feature type="region of interest" description="Disordered" evidence="1">
    <location>
        <begin position="389"/>
        <end position="431"/>
    </location>
</feature>
<feature type="region of interest" description="Disordered" evidence="1">
    <location>
        <begin position="447"/>
        <end position="475"/>
    </location>
</feature>
<sequence length="563" mass="61071">MAPPSTPAQSRFILPRKGQAPQTQKQTPVASQSGSHQFASTPRFNISATHRQASLQPPPFSTPAPPLARPRATPYEPLSDAIDTSPISSETTRHDDEGIDKRALKETIEIDSPSATRSSLGQDEPPPKRRRVSISPEVGTSSDSDVISEAMEEYEEAEITSTPMLDNGLPIESPSIDSQDAMADLNPQSRRPPEEQARRRPTFQIAPRFKVNEAADGAQQRPLPDAFSPQRRGAKYVPGGLAAEVRDWLIQVKGDSEYDRPAGSSIGVTVGEAKSGFGMHIIKAQQLDDKAKDEGIPTRAILAGDGRTTGLGVKSIVKSGGQVSIMSSKQHDEDNGSPDKYERLEQLLHQIFALAGEIAADKGQGRARSDGHLPEECIVLRKEATGSVRTGTVQQTIEHTLPKTSSFPDDIEDKRNGSQGPSAARSVQEPFSPGTLALSLAAIAEHDRGPEGSFNDSGSNTSLVSPRSPETPNKNHDLLSIEEVQEYNAIAQQGSSSIARQHYRRRGAAKVPTSLLAGLQWVSFRDVLNLSTMAKGFQEHERSLQEHTEERDVYIARTEEADD</sequence>
<gene>
    <name evidence="2" type="ORF">SLS53_002468</name>
</gene>
<proteinExistence type="predicted"/>
<reference evidence="2 3" key="1">
    <citation type="journal article" date="2023" name="PLoS ONE">
        <title>Cytospora paraplurivora sp. nov. isolated from orchards with fruit tree decline syndrome in Ontario, Canada.</title>
        <authorList>
            <person name="Ilyukhin E."/>
            <person name="Nguyen H.D.T."/>
            <person name="Castle A.J."/>
            <person name="Ellouze W."/>
        </authorList>
    </citation>
    <scope>NUCLEOTIDE SEQUENCE [LARGE SCALE GENOMIC DNA]</scope>
    <source>
        <strain evidence="2 3">FDS-564</strain>
    </source>
</reference>
<feature type="compositionally biased region" description="Basic and acidic residues" evidence="1">
    <location>
        <begin position="91"/>
        <end position="108"/>
    </location>
</feature>
<feature type="compositionally biased region" description="Polar residues" evidence="1">
    <location>
        <begin position="389"/>
        <end position="407"/>
    </location>
</feature>
<evidence type="ECO:0000313" key="3">
    <source>
        <dbReference type="Proteomes" id="UP001320245"/>
    </source>
</evidence>
<feature type="compositionally biased region" description="Pro residues" evidence="1">
    <location>
        <begin position="56"/>
        <end position="68"/>
    </location>
</feature>
<dbReference type="AlphaFoldDB" id="A0AAN9YKV9"/>
<keyword evidence="3" id="KW-1185">Reference proteome</keyword>
<feature type="compositionally biased region" description="Polar residues" evidence="1">
    <location>
        <begin position="454"/>
        <end position="472"/>
    </location>
</feature>
<dbReference type="EMBL" id="JAJSPL020000006">
    <property type="protein sequence ID" value="KAK7746509.1"/>
    <property type="molecule type" value="Genomic_DNA"/>
</dbReference>
<name>A0AAN9YKV9_9PEZI</name>